<evidence type="ECO:0000256" key="3">
    <source>
        <dbReference type="ARBA" id="ARBA00022806"/>
    </source>
</evidence>
<feature type="domain" description="UvrD-like helicase ATP-binding" evidence="5">
    <location>
        <begin position="124"/>
        <end position="190"/>
    </location>
</feature>
<organism evidence="6 7">
    <name type="scientific">Planococcus lenghuensis</name>
    <dbReference type="NCBI Taxonomy" id="2213202"/>
    <lineage>
        <taxon>Bacteria</taxon>
        <taxon>Bacillati</taxon>
        <taxon>Bacillota</taxon>
        <taxon>Bacilli</taxon>
        <taxon>Bacillales</taxon>
        <taxon>Caryophanaceae</taxon>
        <taxon>Planococcus</taxon>
    </lineage>
</organism>
<keyword evidence="6" id="KW-0614">Plasmid</keyword>
<evidence type="ECO:0000313" key="7">
    <source>
        <dbReference type="Proteomes" id="UP000188184"/>
    </source>
</evidence>
<dbReference type="RefSeq" id="WP_198038787.1">
    <property type="nucleotide sequence ID" value="NZ_CP019642.1"/>
</dbReference>
<keyword evidence="4" id="KW-0067">ATP-binding</keyword>
<evidence type="ECO:0000256" key="4">
    <source>
        <dbReference type="ARBA" id="ARBA00022840"/>
    </source>
</evidence>
<dbReference type="Pfam" id="PF00580">
    <property type="entry name" value="UvrD-helicase"/>
    <property type="match status" value="1"/>
</dbReference>
<dbReference type="EMBL" id="CP019642">
    <property type="protein sequence ID" value="AQQ55529.1"/>
    <property type="molecule type" value="Genomic_DNA"/>
</dbReference>
<dbReference type="GO" id="GO:0016787">
    <property type="term" value="F:hydrolase activity"/>
    <property type="evidence" value="ECO:0007669"/>
    <property type="project" value="UniProtKB-KW"/>
</dbReference>
<keyword evidence="1" id="KW-0547">Nucleotide-binding</keyword>
<evidence type="ECO:0000256" key="1">
    <source>
        <dbReference type="ARBA" id="ARBA00022741"/>
    </source>
</evidence>
<dbReference type="InterPro" id="IPR000212">
    <property type="entry name" value="DNA_helicase_UvrD/REP"/>
</dbReference>
<dbReference type="GO" id="GO:0005524">
    <property type="term" value="F:ATP binding"/>
    <property type="evidence" value="ECO:0007669"/>
    <property type="project" value="UniProtKB-KW"/>
</dbReference>
<name>A0A1Q2L519_9BACL</name>
<proteinExistence type="predicted"/>
<dbReference type="Proteomes" id="UP000188184">
    <property type="component" value="Plasmid unnamed2"/>
</dbReference>
<evidence type="ECO:0000259" key="5">
    <source>
        <dbReference type="Pfam" id="PF00580"/>
    </source>
</evidence>
<gene>
    <name evidence="6" type="ORF">B0X71_20350</name>
</gene>
<dbReference type="InterPro" id="IPR014016">
    <property type="entry name" value="UvrD-like_ATP-bd"/>
</dbReference>
<evidence type="ECO:0000256" key="2">
    <source>
        <dbReference type="ARBA" id="ARBA00022801"/>
    </source>
</evidence>
<dbReference type="InterPro" id="IPR027417">
    <property type="entry name" value="P-loop_NTPase"/>
</dbReference>
<keyword evidence="2" id="KW-0378">Hydrolase</keyword>
<dbReference type="PANTHER" id="PTHR11070:SF2">
    <property type="entry name" value="ATP-DEPENDENT DNA HELICASE SRS2"/>
    <property type="match status" value="1"/>
</dbReference>
<protein>
    <recommendedName>
        <fullName evidence="5">UvrD-like helicase ATP-binding domain-containing protein</fullName>
    </recommendedName>
</protein>
<dbReference type="SUPFAM" id="SSF52540">
    <property type="entry name" value="P-loop containing nucleoside triphosphate hydrolases"/>
    <property type="match status" value="1"/>
</dbReference>
<dbReference type="GO" id="GO:0003677">
    <property type="term" value="F:DNA binding"/>
    <property type="evidence" value="ECO:0007669"/>
    <property type="project" value="InterPro"/>
</dbReference>
<dbReference type="GO" id="GO:0000725">
    <property type="term" value="P:recombinational repair"/>
    <property type="evidence" value="ECO:0007669"/>
    <property type="project" value="TreeGrafter"/>
</dbReference>
<evidence type="ECO:0000313" key="6">
    <source>
        <dbReference type="EMBL" id="AQQ55529.1"/>
    </source>
</evidence>
<dbReference type="PANTHER" id="PTHR11070">
    <property type="entry name" value="UVRD / RECB / PCRA DNA HELICASE FAMILY MEMBER"/>
    <property type="match status" value="1"/>
</dbReference>
<sequence length="378" mass="43149">MKKQLKNKIVLACAGSGKTWGICNDALNISDSTKKTLMVSYTNKGVDSLKKEYAKQNSGVLDEHVRTYTWFQFVLRELIRPYQVFLLNKINAVNSFDFSGIYGRRNFSKINTIPYYLNSNNDVKANHASELAIYLNLMSNGAVINRLEEIYSCIYIDELQDLAGRDIDLLELLLLSSIKIYCVGDYKQSTLKTHNAKSNKKKSGGNVFNYLETLKDSHEIEVLNSNCSRRFIQDIADFSNLVYPGDPITSISEASKEYMGVFQVLKEDVKDYVNHFQPAVLRFDKRTDTLGYNALNFGVSKGLTLDRVLIFPNGPLKKFLTNPNQSLKSPEKYYVGVTRPRYSLAFVAHNLKESEYFKEYTLEIEGRKLKVNKFLING</sequence>
<accession>A0A1Q2L519</accession>
<dbReference type="KEGG" id="pmar:B0X71_20350"/>
<reference evidence="6 7" key="1">
    <citation type="submission" date="2017-02" db="EMBL/GenBank/DDBJ databases">
        <title>The complete genomic sequence of a novel cold adapted crude oil-degrading bacterium Planococcus qaidamina Y42.</title>
        <authorList>
            <person name="Yang R."/>
        </authorList>
    </citation>
    <scope>NUCLEOTIDE SEQUENCE [LARGE SCALE GENOMIC DNA]</scope>
    <source>
        <strain evidence="6 7">Y42</strain>
        <plasmid evidence="6 7">unnamed2</plasmid>
    </source>
</reference>
<keyword evidence="3" id="KW-0347">Helicase</keyword>
<dbReference type="GO" id="GO:0043138">
    <property type="term" value="F:3'-5' DNA helicase activity"/>
    <property type="evidence" value="ECO:0007669"/>
    <property type="project" value="TreeGrafter"/>
</dbReference>
<keyword evidence="7" id="KW-1185">Reference proteome</keyword>
<geneLocation type="plasmid" evidence="6 7">
    <name>unnamed2</name>
</geneLocation>
<dbReference type="AlphaFoldDB" id="A0A1Q2L519"/>
<dbReference type="Gene3D" id="3.40.50.300">
    <property type="entry name" value="P-loop containing nucleotide triphosphate hydrolases"/>
    <property type="match status" value="1"/>
</dbReference>